<dbReference type="InterPro" id="IPR000740">
    <property type="entry name" value="GrpE"/>
</dbReference>
<evidence type="ECO:0000256" key="1">
    <source>
        <dbReference type="ARBA" id="ARBA00004305"/>
    </source>
</evidence>
<dbReference type="PANTHER" id="PTHR21237">
    <property type="entry name" value="GRPE PROTEIN"/>
    <property type="match status" value="1"/>
</dbReference>
<dbReference type="CDD" id="cd00446">
    <property type="entry name" value="GrpE"/>
    <property type="match status" value="1"/>
</dbReference>
<keyword evidence="3 4" id="KW-0143">Chaperone</keyword>
<evidence type="ECO:0000256" key="4">
    <source>
        <dbReference type="RuleBase" id="RU000640"/>
    </source>
</evidence>
<dbReference type="GO" id="GO:0000774">
    <property type="term" value="F:adenyl-nucleotide exchange factor activity"/>
    <property type="evidence" value="ECO:0007669"/>
    <property type="project" value="InterPro"/>
</dbReference>
<dbReference type="HAMAP" id="MF_01151">
    <property type="entry name" value="GrpE"/>
    <property type="match status" value="1"/>
</dbReference>
<dbReference type="GO" id="GO:0006457">
    <property type="term" value="P:protein folding"/>
    <property type="evidence" value="ECO:0007669"/>
    <property type="project" value="InterPro"/>
</dbReference>
<dbReference type="PRINTS" id="PR00773">
    <property type="entry name" value="GRPEPROTEIN"/>
</dbReference>
<keyword evidence="4" id="KW-0496">Mitochondrion</keyword>
<dbReference type="Pfam" id="PF01025">
    <property type="entry name" value="GrpE"/>
    <property type="match status" value="1"/>
</dbReference>
<dbReference type="PANTHER" id="PTHR21237:SF23">
    <property type="entry name" value="GRPE PROTEIN HOMOLOG, MITOCHONDRIAL"/>
    <property type="match status" value="1"/>
</dbReference>
<comment type="similarity">
    <text evidence="2 5">Belongs to the GrpE family.</text>
</comment>
<gene>
    <name evidence="7" type="ORF">CDEB00056_LOCUS10302</name>
</gene>
<dbReference type="FunFam" id="2.30.22.10:FF:000002">
    <property type="entry name" value="GrpE protein homolog"/>
    <property type="match status" value="1"/>
</dbReference>
<evidence type="ECO:0000256" key="5">
    <source>
        <dbReference type="RuleBase" id="RU004478"/>
    </source>
</evidence>
<comment type="subcellular location">
    <subcellularLocation>
        <location evidence="1 4">Mitochondrion matrix</location>
    </subcellularLocation>
</comment>
<dbReference type="InterPro" id="IPR009012">
    <property type="entry name" value="GrpE_head"/>
</dbReference>
<feature type="region of interest" description="Disordered" evidence="6">
    <location>
        <begin position="66"/>
        <end position="102"/>
    </location>
</feature>
<dbReference type="EMBL" id="HBIO01013242">
    <property type="protein sequence ID" value="CAE0465461.1"/>
    <property type="molecule type" value="Transcribed_RNA"/>
</dbReference>
<evidence type="ECO:0000256" key="3">
    <source>
        <dbReference type="ARBA" id="ARBA00023186"/>
    </source>
</evidence>
<dbReference type="Gene3D" id="2.30.22.10">
    <property type="entry name" value="Head domain of nucleotide exchange factor GrpE"/>
    <property type="match status" value="1"/>
</dbReference>
<name>A0A7S3V9K9_9STRA</name>
<protein>
    <recommendedName>
        <fullName evidence="4">GrpE protein homolog</fullName>
    </recommendedName>
</protein>
<evidence type="ECO:0000313" key="7">
    <source>
        <dbReference type="EMBL" id="CAE0465461.1"/>
    </source>
</evidence>
<dbReference type="PROSITE" id="PS01071">
    <property type="entry name" value="GRPE"/>
    <property type="match status" value="1"/>
</dbReference>
<dbReference type="AlphaFoldDB" id="A0A7S3V9K9"/>
<dbReference type="GO" id="GO:0051082">
    <property type="term" value="F:unfolded protein binding"/>
    <property type="evidence" value="ECO:0007669"/>
    <property type="project" value="TreeGrafter"/>
</dbReference>
<accession>A0A7S3V9K9</accession>
<dbReference type="SUPFAM" id="SSF58014">
    <property type="entry name" value="Coiled-coil domain of nucleotide exchange factor GrpE"/>
    <property type="match status" value="1"/>
</dbReference>
<dbReference type="GO" id="GO:0001405">
    <property type="term" value="C:PAM complex, Tim23 associated import motor"/>
    <property type="evidence" value="ECO:0007669"/>
    <property type="project" value="TreeGrafter"/>
</dbReference>
<dbReference type="GO" id="GO:0030150">
    <property type="term" value="P:protein import into mitochondrial matrix"/>
    <property type="evidence" value="ECO:0007669"/>
    <property type="project" value="TreeGrafter"/>
</dbReference>
<organism evidence="7">
    <name type="scientific">Chaetoceros debilis</name>
    <dbReference type="NCBI Taxonomy" id="122233"/>
    <lineage>
        <taxon>Eukaryota</taxon>
        <taxon>Sar</taxon>
        <taxon>Stramenopiles</taxon>
        <taxon>Ochrophyta</taxon>
        <taxon>Bacillariophyta</taxon>
        <taxon>Coscinodiscophyceae</taxon>
        <taxon>Chaetocerotophycidae</taxon>
        <taxon>Chaetocerotales</taxon>
        <taxon>Chaetocerotaceae</taxon>
        <taxon>Chaetoceros</taxon>
    </lineage>
</organism>
<dbReference type="InterPro" id="IPR013805">
    <property type="entry name" value="GrpE_CC"/>
</dbReference>
<dbReference type="SUPFAM" id="SSF51064">
    <property type="entry name" value="Head domain of nucleotide exchange factor GrpE"/>
    <property type="match status" value="1"/>
</dbReference>
<evidence type="ECO:0000256" key="2">
    <source>
        <dbReference type="ARBA" id="ARBA00009054"/>
    </source>
</evidence>
<sequence length="257" mass="28830">MPTTVSRKFLQELYRKNARLARSVINFQPRSYHHLANEACGISIHNRIAVSSSMKLLDVRNFSDKAEEKKEETSEEGNDKGSEDVDSEASREEEAVEEVSEVDKVKAELKEMKDQLLRSLAEQENIRGIAKRDVENARQFAVTSFAKSLLDTSDNLTRAMDAVPEELRKDTENHPVLATLYEGIQMTDDGLTKALAKNKLSKFGAAGDKFDPNLHEALFEYPDENMEAGAIGQVMKVGFMLNKRVIRPAEVGVIKKV</sequence>
<evidence type="ECO:0000256" key="6">
    <source>
        <dbReference type="SAM" id="MobiDB-lite"/>
    </source>
</evidence>
<dbReference type="GO" id="GO:0051087">
    <property type="term" value="F:protein-folding chaperone binding"/>
    <property type="evidence" value="ECO:0007669"/>
    <property type="project" value="InterPro"/>
</dbReference>
<feature type="compositionally biased region" description="Basic and acidic residues" evidence="6">
    <location>
        <begin position="66"/>
        <end position="93"/>
    </location>
</feature>
<dbReference type="GO" id="GO:0042803">
    <property type="term" value="F:protein homodimerization activity"/>
    <property type="evidence" value="ECO:0007669"/>
    <property type="project" value="InterPro"/>
</dbReference>
<comment type="function">
    <text evidence="4">Essential component of the PAM complex, a complex required for the translocation of transit peptide-containing proteins from the inner membrane into the mitochondrial matrix in an ATP-dependent manner.</text>
</comment>
<reference evidence="7" key="1">
    <citation type="submission" date="2021-01" db="EMBL/GenBank/DDBJ databases">
        <authorList>
            <person name="Corre E."/>
            <person name="Pelletier E."/>
            <person name="Niang G."/>
            <person name="Scheremetjew M."/>
            <person name="Finn R."/>
            <person name="Kale V."/>
            <person name="Holt S."/>
            <person name="Cochrane G."/>
            <person name="Meng A."/>
            <person name="Brown T."/>
            <person name="Cohen L."/>
        </authorList>
    </citation>
    <scope>NUCLEOTIDE SEQUENCE</scope>
    <source>
        <strain evidence="7">MM31A-1</strain>
    </source>
</reference>
<proteinExistence type="inferred from homology"/>
<dbReference type="Gene3D" id="3.90.20.20">
    <property type="match status" value="1"/>
</dbReference>